<dbReference type="InterPro" id="IPR006914">
    <property type="entry name" value="VENN_dom"/>
</dbReference>
<evidence type="ECO:0000256" key="4">
    <source>
        <dbReference type="ARBA" id="ARBA00023026"/>
    </source>
</evidence>
<dbReference type="Proteomes" id="UP001230466">
    <property type="component" value="Unassembled WGS sequence"/>
</dbReference>
<protein>
    <submittedName>
        <fullName evidence="7">VENN motif pre-toxin domain-containing protein</fullName>
    </submittedName>
</protein>
<proteinExistence type="predicted"/>
<feature type="domain" description="Novel toxin 21" evidence="6">
    <location>
        <begin position="155"/>
        <end position="229"/>
    </location>
</feature>
<sequence>MVGDYLVEQGQEGDLTPEDKAKILNIVKLTAGSVALVVGVDVNTATNSAGVAVENNSLKIVTTTYKVGKKVFKIATKKGKVTIKDLKKALKEEGFDIADDLITLFDGELTVDDALAVLDLVVGTEFNNRKQKVDMIILKRGVNKNPYTFKELSAIAIKKGYEPKKVSGQILLYNKKGNPKYLIRSNTSHKGDVFKGFNDEKSAINAAKSGRSIENDRIGSYDIHLNKVGK</sequence>
<keyword evidence="4" id="KW-0843">Virulence</keyword>
<evidence type="ECO:0000256" key="3">
    <source>
        <dbReference type="ARBA" id="ARBA00022913"/>
    </source>
</evidence>
<dbReference type="InterPro" id="IPR038181">
    <property type="entry name" value="Ntox21_sf"/>
</dbReference>
<dbReference type="InterPro" id="IPR028190">
    <property type="entry name" value="Ntox21"/>
</dbReference>
<evidence type="ECO:0000256" key="2">
    <source>
        <dbReference type="ARBA" id="ARBA00022656"/>
    </source>
</evidence>
<dbReference type="EMBL" id="JASAYJ010000003">
    <property type="protein sequence ID" value="MDP8186607.1"/>
    <property type="molecule type" value="Genomic_DNA"/>
</dbReference>
<dbReference type="GO" id="GO:0090729">
    <property type="term" value="F:toxin activity"/>
    <property type="evidence" value="ECO:0007669"/>
    <property type="project" value="UniProtKB-KW"/>
</dbReference>
<evidence type="ECO:0000313" key="7">
    <source>
        <dbReference type="EMBL" id="MDP8186607.1"/>
    </source>
</evidence>
<keyword evidence="3" id="KW-1266">Target cell cytoplasm</keyword>
<evidence type="ECO:0000256" key="1">
    <source>
        <dbReference type="ARBA" id="ARBA00004219"/>
    </source>
</evidence>
<dbReference type="RefSeq" id="WP_211597270.1">
    <property type="nucleotide sequence ID" value="NZ_JAGRQI010000003.1"/>
</dbReference>
<feature type="domain" description="VENN motif-containing" evidence="5">
    <location>
        <begin position="13"/>
        <end position="59"/>
    </location>
</feature>
<name>A0AAW8CQH1_9PAST</name>
<dbReference type="AlphaFoldDB" id="A0AAW8CQH1"/>
<evidence type="ECO:0000313" key="8">
    <source>
        <dbReference type="Proteomes" id="UP001230466"/>
    </source>
</evidence>
<accession>A0AAW8CQH1</accession>
<comment type="caution">
    <text evidence="7">The sequence shown here is derived from an EMBL/GenBank/DDBJ whole genome shotgun (WGS) entry which is preliminary data.</text>
</comment>
<evidence type="ECO:0000259" key="6">
    <source>
        <dbReference type="Pfam" id="PF15526"/>
    </source>
</evidence>
<organism evidence="7 8">
    <name type="scientific">Pasteurella atlantica</name>
    <dbReference type="NCBI Taxonomy" id="2827233"/>
    <lineage>
        <taxon>Bacteria</taxon>
        <taxon>Pseudomonadati</taxon>
        <taxon>Pseudomonadota</taxon>
        <taxon>Gammaproteobacteria</taxon>
        <taxon>Pasteurellales</taxon>
        <taxon>Pasteurellaceae</taxon>
        <taxon>Pasteurella</taxon>
    </lineage>
</organism>
<evidence type="ECO:0000259" key="5">
    <source>
        <dbReference type="Pfam" id="PF04829"/>
    </source>
</evidence>
<comment type="subcellular location">
    <subcellularLocation>
        <location evidence="1">Target cell</location>
        <location evidence="1">Target cell cytoplasm</location>
    </subcellularLocation>
</comment>
<dbReference type="Pfam" id="PF04829">
    <property type="entry name" value="PT-VENN"/>
    <property type="match status" value="1"/>
</dbReference>
<dbReference type="Gene3D" id="3.10.380.20">
    <property type="entry name" value="Novel toxin 21 (CdiA), C-terminal domain"/>
    <property type="match status" value="1"/>
</dbReference>
<dbReference type="Pfam" id="PF15526">
    <property type="entry name" value="Ntox21"/>
    <property type="match status" value="1"/>
</dbReference>
<reference evidence="7" key="1">
    <citation type="journal article" date="2023" name="Front. Microbiol.">
        <title>Phylogeography and host specificity of Pasteurellaceae pathogenic to sea-farmed fish in the north-east Atlantic.</title>
        <authorList>
            <person name="Gulla S."/>
            <person name="Colquhoun D.J."/>
            <person name="Olsen A.B."/>
            <person name="Spilsberg B."/>
            <person name="Lagesen K."/>
            <person name="Aakesson C.P."/>
            <person name="Strom S."/>
            <person name="Manji F."/>
            <person name="Birkbeck T.H."/>
            <person name="Nilsen H.K."/>
        </authorList>
    </citation>
    <scope>NUCLEOTIDE SEQUENCE</scope>
    <source>
        <strain evidence="7">VIB1234</strain>
    </source>
</reference>
<gene>
    <name evidence="7" type="ORF">QJU78_02280</name>
</gene>
<keyword evidence="2" id="KW-0800">Toxin</keyword>